<comment type="caution">
    <text evidence="2">The sequence shown here is derived from an EMBL/GenBank/DDBJ whole genome shotgun (WGS) entry which is preliminary data.</text>
</comment>
<protein>
    <submittedName>
        <fullName evidence="2">Uncharacterized protein</fullName>
    </submittedName>
</protein>
<dbReference type="InterPro" id="IPR006357">
    <property type="entry name" value="HAD-SF_hydro_IIA"/>
</dbReference>
<dbReference type="Gene3D" id="3.40.50.1000">
    <property type="entry name" value="HAD superfamily/HAD-like"/>
    <property type="match status" value="2"/>
</dbReference>
<accession>A0A9P7YFZ3</accession>
<dbReference type="OrthoDB" id="10251048at2759"/>
<name>A0A9P7YFZ3_9HELO</name>
<dbReference type="Pfam" id="PF13344">
    <property type="entry name" value="Hydrolase_6"/>
    <property type="match status" value="1"/>
</dbReference>
<gene>
    <name evidence="2" type="ORF">BJ875DRAFT_485985</name>
</gene>
<proteinExistence type="predicted"/>
<feature type="compositionally biased region" description="Low complexity" evidence="1">
    <location>
        <begin position="57"/>
        <end position="67"/>
    </location>
</feature>
<feature type="compositionally biased region" description="Low complexity" evidence="1">
    <location>
        <begin position="432"/>
        <end position="445"/>
    </location>
</feature>
<feature type="region of interest" description="Disordered" evidence="1">
    <location>
        <begin position="378"/>
        <end position="445"/>
    </location>
</feature>
<dbReference type="Proteomes" id="UP000824998">
    <property type="component" value="Unassembled WGS sequence"/>
</dbReference>
<reference evidence="2" key="1">
    <citation type="journal article" date="2021" name="IMA Fungus">
        <title>Genomic characterization of three marine fungi, including Emericellopsis atlantica sp. nov. with signatures of a generalist lifestyle and marine biomass degradation.</title>
        <authorList>
            <person name="Hagestad O.C."/>
            <person name="Hou L."/>
            <person name="Andersen J.H."/>
            <person name="Hansen E.H."/>
            <person name="Altermark B."/>
            <person name="Li C."/>
            <person name="Kuhnert E."/>
            <person name="Cox R.J."/>
            <person name="Crous P.W."/>
            <person name="Spatafora J.W."/>
            <person name="Lail K."/>
            <person name="Amirebrahimi M."/>
            <person name="Lipzen A."/>
            <person name="Pangilinan J."/>
            <person name="Andreopoulos W."/>
            <person name="Hayes R.D."/>
            <person name="Ng V."/>
            <person name="Grigoriev I.V."/>
            <person name="Jackson S.A."/>
            <person name="Sutton T.D.S."/>
            <person name="Dobson A.D.W."/>
            <person name="Rama T."/>
        </authorList>
    </citation>
    <scope>NUCLEOTIDE SEQUENCE</scope>
    <source>
        <strain evidence="2">TRa018bII</strain>
    </source>
</reference>
<sequence length="669" mass="73886">MSPSYGFRRLARKIPTISRRRGKIPTSAAYSSPLPTPQHVSASAKQASLPPSPSSSPPYTYLSTTASKQDPSSLPKTQAAFIITIEGALLDSTTLLPGAKKTLRYLSHENIPYMLLASGESADSEEEAAEKISNLMGFRIPPFRIFFPYTLFRGSIHDPQPPITDNILVLGSPSRKIKALAESYGFGNVHTSQKLQKQVRKVNITSILVFNQAENWKSDIETVVDLLLSSSNEDADGKDGVEMPFVYWCEGHSDWVVEGVERLSLEKGGFRAALEAAWYVETGDALDSYTQSIPLFLEGELFPNIDTPARRAAYLIDGTSTSESLCKITEYQSAFGVRWEKVSVENGQNDAKSAHESVVVAKSVEEAVMWSLANASNDIGLPEIPPRSPSQQHEDIRTNTTTTETSQPRSFASLPPRSSDPEPGQPRDDSRTNTTTKRPPNNLALPIIIPPLNLEHNFRRSDDTSRGSLVYRNRPCIHPLCAFTEELESQLSQGPLPPPPPPRPLNTTVLRLNKALPYLPWESQHGESADRPLRSILNQTISPKTQVETQEFIAAIRSRLQELRESRKAFDASSLSKKKSFGGSLVSQEIAHRSLNAMFESLQDPIEAYDEEFDLVPEQGVDFTLYDEESEWSGLNSVRGSEDGPETMSWPPLEFSPILGASTKRCVGG</sequence>
<dbReference type="InterPro" id="IPR023214">
    <property type="entry name" value="HAD_sf"/>
</dbReference>
<evidence type="ECO:0000313" key="3">
    <source>
        <dbReference type="Proteomes" id="UP000824998"/>
    </source>
</evidence>
<evidence type="ECO:0000313" key="2">
    <source>
        <dbReference type="EMBL" id="KAG9232517.1"/>
    </source>
</evidence>
<keyword evidence="3" id="KW-1185">Reference proteome</keyword>
<evidence type="ECO:0000256" key="1">
    <source>
        <dbReference type="SAM" id="MobiDB-lite"/>
    </source>
</evidence>
<dbReference type="AlphaFoldDB" id="A0A9P7YFZ3"/>
<dbReference type="EMBL" id="MU251544">
    <property type="protein sequence ID" value="KAG9232517.1"/>
    <property type="molecule type" value="Genomic_DNA"/>
</dbReference>
<feature type="region of interest" description="Disordered" evidence="1">
    <location>
        <begin position="16"/>
        <end position="73"/>
    </location>
</feature>
<organism evidence="2 3">
    <name type="scientific">Amylocarpus encephaloides</name>
    <dbReference type="NCBI Taxonomy" id="45428"/>
    <lineage>
        <taxon>Eukaryota</taxon>
        <taxon>Fungi</taxon>
        <taxon>Dikarya</taxon>
        <taxon>Ascomycota</taxon>
        <taxon>Pezizomycotina</taxon>
        <taxon>Leotiomycetes</taxon>
        <taxon>Helotiales</taxon>
        <taxon>Helotiales incertae sedis</taxon>
        <taxon>Amylocarpus</taxon>
    </lineage>
</organism>